<name>A0A7W8TW29_9MICC</name>
<keyword evidence="1" id="KW-0812">Transmembrane</keyword>
<evidence type="ECO:0000313" key="2">
    <source>
        <dbReference type="EMBL" id="MBB5513962.1"/>
    </source>
</evidence>
<reference evidence="2 3" key="1">
    <citation type="submission" date="2020-08" db="EMBL/GenBank/DDBJ databases">
        <title>Sequencing the genomes of 1000 actinobacteria strains.</title>
        <authorList>
            <person name="Klenk H.-P."/>
        </authorList>
    </citation>
    <scope>NUCLEOTIDE SEQUENCE [LARGE SCALE GENOMIC DNA]</scope>
    <source>
        <strain evidence="2 3">DSM 105783</strain>
    </source>
</reference>
<dbReference type="Proteomes" id="UP000580797">
    <property type="component" value="Unassembled WGS sequence"/>
</dbReference>
<keyword evidence="1" id="KW-1133">Transmembrane helix</keyword>
<feature type="transmembrane region" description="Helical" evidence="1">
    <location>
        <begin position="12"/>
        <end position="32"/>
    </location>
</feature>
<evidence type="ECO:0000256" key="1">
    <source>
        <dbReference type="SAM" id="Phobius"/>
    </source>
</evidence>
<accession>A0A7W8TW29</accession>
<evidence type="ECO:0008006" key="4">
    <source>
        <dbReference type="Google" id="ProtNLM"/>
    </source>
</evidence>
<gene>
    <name evidence="2" type="ORF">HD598_002709</name>
</gene>
<dbReference type="EMBL" id="JACHDR010000002">
    <property type="protein sequence ID" value="MBB5513962.1"/>
    <property type="molecule type" value="Genomic_DNA"/>
</dbReference>
<protein>
    <recommendedName>
        <fullName evidence="4">DUF4192 domain-containing protein</fullName>
    </recommendedName>
</protein>
<dbReference type="RefSeq" id="WP_183666943.1">
    <property type="nucleotide sequence ID" value="NZ_BAAARH010000011.1"/>
</dbReference>
<proteinExistence type="predicted"/>
<comment type="caution">
    <text evidence="2">The sequence shown here is derived from an EMBL/GenBank/DDBJ whole genome shotgun (WGS) entry which is preliminary data.</text>
</comment>
<keyword evidence="1" id="KW-0472">Membrane</keyword>
<organism evidence="2 3">
    <name type="scientific">Neomicrococcus aestuarii</name>
    <dbReference type="NCBI Taxonomy" id="556325"/>
    <lineage>
        <taxon>Bacteria</taxon>
        <taxon>Bacillati</taxon>
        <taxon>Actinomycetota</taxon>
        <taxon>Actinomycetes</taxon>
        <taxon>Micrococcales</taxon>
        <taxon>Micrococcaceae</taxon>
        <taxon>Neomicrococcus</taxon>
    </lineage>
</organism>
<sequence>MAASIKTTTDLIAFAIASLGYTPSSSFVIIFAQKGEALGLMRADSDSIAEPRAWAQMVSEQVARLENIDATYFLSFEGIQKVTDEQHTELGDELAHLGAPLKDSIIVTNTTARRWDDEPADAIELTDLDSSPVALELMHSNTNIRCSADNIPPAPETIDQEGYEKGLELAHHLDNFGNHELSQEIGAEIIRWNTENGTINEHAAAIVAGLVSNIQARDAILLSCFTADDVTNHMSECTTGRIAPHTWDYVKGLEEAFFNALTYTPTGHRPHILTVICWMQWLQGESTKALGNCEAAHRIDPDTGLTQLLKSYILQLGPALAATQNR</sequence>
<dbReference type="AlphaFoldDB" id="A0A7W8TW29"/>
<evidence type="ECO:0000313" key="3">
    <source>
        <dbReference type="Proteomes" id="UP000580797"/>
    </source>
</evidence>
<dbReference type="InterPro" id="IPR025447">
    <property type="entry name" value="DUF4192"/>
</dbReference>
<dbReference type="Pfam" id="PF13830">
    <property type="entry name" value="DUF4192"/>
    <property type="match status" value="1"/>
</dbReference>